<accession>A0A7W6NXQ1</accession>
<comment type="subcellular location">
    <subcellularLocation>
        <location evidence="3">Cytoplasm</location>
    </subcellularLocation>
</comment>
<dbReference type="EMBL" id="JACIEH010000003">
    <property type="protein sequence ID" value="MBB4099503.1"/>
    <property type="molecule type" value="Genomic_DNA"/>
</dbReference>
<dbReference type="Pfam" id="PF01678">
    <property type="entry name" value="DAP_epimerase"/>
    <property type="match status" value="2"/>
</dbReference>
<feature type="binding site" evidence="3">
    <location>
        <position position="68"/>
    </location>
    <ligand>
        <name>substrate</name>
    </ligand>
</feature>
<name>A0A7W6NXQ1_9SPHN</name>
<feature type="site" description="Could be important to modulate the pK values of the two catalytic cysteine residues" evidence="3">
    <location>
        <position position="216"/>
    </location>
</feature>
<feature type="binding site" evidence="3">
    <location>
        <position position="199"/>
    </location>
    <ligand>
        <name>substrate</name>
    </ligand>
</feature>
<keyword evidence="6" id="KW-1185">Reference proteome</keyword>
<gene>
    <name evidence="3" type="primary">dapF</name>
    <name evidence="5" type="ORF">GGR46_003075</name>
</gene>
<dbReference type="PANTHER" id="PTHR31689">
    <property type="entry name" value="DIAMINOPIMELATE EPIMERASE, CHLOROPLASTIC"/>
    <property type="match status" value="1"/>
</dbReference>
<evidence type="ECO:0000256" key="3">
    <source>
        <dbReference type="HAMAP-Rule" id="MF_00197"/>
    </source>
</evidence>
<sequence length="312" mass="32397">MRFAFIKCHGSGNDFPLIDARALDLSDADWAGVARALADRAGPVGGDGLLLLTAGDDAGHDFGMRMFNSDGSEAETCLNGLRCTARLGFELLGVDHARVRLKTSSAQVARAEPLAPGVVTIRETAGPASTLASDVGLRVAAAEIIDAVVPGLPSPRAFTAIAMPNPHLVTFVESVDEAELVALGDWCEAGPDLLPARANVSFVEVRGNDLFVRTYERGVGLTDSCGSAMASSVYAAGRTGRVPFGTVMKVFNKGGLVMGASDAAGMVTIRGNATFLYDASIEVDPATATAEPPLVHARREDEAEAWAAAIPA</sequence>
<dbReference type="AlphaFoldDB" id="A0A7W6NXQ1"/>
<comment type="caution">
    <text evidence="3">Lacks conserved residue(s) required for the propagation of feature annotation.</text>
</comment>
<feature type="binding site" evidence="3">
    <location>
        <begin position="216"/>
        <end position="217"/>
    </location>
    <ligand>
        <name>substrate</name>
    </ligand>
</feature>
<dbReference type="GO" id="GO:0008837">
    <property type="term" value="F:diaminopimelate epimerase activity"/>
    <property type="evidence" value="ECO:0007669"/>
    <property type="project" value="UniProtKB-UniRule"/>
</dbReference>
<dbReference type="HAMAP" id="MF_00197">
    <property type="entry name" value="DAP_epimerase"/>
    <property type="match status" value="1"/>
</dbReference>
<dbReference type="RefSeq" id="WP_183998899.1">
    <property type="nucleotide sequence ID" value="NZ_JACIEH010000003.1"/>
</dbReference>
<evidence type="ECO:0000313" key="6">
    <source>
        <dbReference type="Proteomes" id="UP000557392"/>
    </source>
</evidence>
<keyword evidence="3" id="KW-0028">Amino-acid biosynthesis</keyword>
<dbReference type="Proteomes" id="UP000557392">
    <property type="component" value="Unassembled WGS sequence"/>
</dbReference>
<keyword evidence="3" id="KW-0963">Cytoplasm</keyword>
<comment type="catalytic activity">
    <reaction evidence="3">
        <text>(2S,6S)-2,6-diaminopimelate = meso-2,6-diaminopimelate</text>
        <dbReference type="Rhea" id="RHEA:15393"/>
        <dbReference type="ChEBI" id="CHEBI:57609"/>
        <dbReference type="ChEBI" id="CHEBI:57791"/>
        <dbReference type="EC" id="5.1.1.7"/>
    </reaction>
</comment>
<feature type="binding site" evidence="3">
    <location>
        <begin position="226"/>
        <end position="227"/>
    </location>
    <ligand>
        <name>substrate</name>
    </ligand>
</feature>
<dbReference type="InterPro" id="IPR001653">
    <property type="entry name" value="DAP_epimerase_DapF"/>
</dbReference>
<dbReference type="PANTHER" id="PTHR31689:SF0">
    <property type="entry name" value="DIAMINOPIMELATE EPIMERASE"/>
    <property type="match status" value="1"/>
</dbReference>
<dbReference type="GO" id="GO:0005829">
    <property type="term" value="C:cytosol"/>
    <property type="evidence" value="ECO:0007669"/>
    <property type="project" value="TreeGrafter"/>
</dbReference>
<comment type="caution">
    <text evidence="5">The sequence shown here is derived from an EMBL/GenBank/DDBJ whole genome shotgun (WGS) entry which is preliminary data.</text>
</comment>
<reference evidence="5 6" key="1">
    <citation type="submission" date="2020-08" db="EMBL/GenBank/DDBJ databases">
        <title>Genomic Encyclopedia of Type Strains, Phase IV (KMG-IV): sequencing the most valuable type-strain genomes for metagenomic binning, comparative biology and taxonomic classification.</title>
        <authorList>
            <person name="Goeker M."/>
        </authorList>
    </citation>
    <scope>NUCLEOTIDE SEQUENCE [LARGE SCALE GENOMIC DNA]</scope>
    <source>
        <strain evidence="5 6">DSM 101806</strain>
    </source>
</reference>
<protein>
    <recommendedName>
        <fullName evidence="3 4">Diaminopimelate epimerase</fullName>
        <shortName evidence="3">DAP epimerase</shortName>
        <ecNumber evidence="3 4">5.1.1.7</ecNumber>
    </recommendedName>
    <alternativeName>
        <fullName evidence="3">PLP-independent amino acid racemase</fullName>
    </alternativeName>
</protein>
<dbReference type="GO" id="GO:0009089">
    <property type="term" value="P:lysine biosynthetic process via diaminopimelate"/>
    <property type="evidence" value="ECO:0007669"/>
    <property type="project" value="UniProtKB-UniRule"/>
</dbReference>
<proteinExistence type="inferred from homology"/>
<feature type="site" description="Could be important to modulate the pK values of the two catalytic cysteine residues" evidence="3">
    <location>
        <position position="167"/>
    </location>
</feature>
<dbReference type="EC" id="5.1.1.7" evidence="3 4"/>
<keyword evidence="2 3" id="KW-0413">Isomerase</keyword>
<dbReference type="NCBIfam" id="TIGR00652">
    <property type="entry name" value="DapF"/>
    <property type="match status" value="1"/>
</dbReference>
<keyword evidence="3" id="KW-0457">Lysine biosynthesis</keyword>
<comment type="pathway">
    <text evidence="3">Amino-acid biosynthesis; L-lysine biosynthesis via DAP pathway; DL-2,6-diaminopimelate from LL-2,6-diaminopimelate: step 1/1.</text>
</comment>
<dbReference type="Gene3D" id="3.10.310.10">
    <property type="entry name" value="Diaminopimelate Epimerase, Chain A, domain 1"/>
    <property type="match status" value="2"/>
</dbReference>
<feature type="binding site" evidence="3">
    <location>
        <position position="13"/>
    </location>
    <ligand>
        <name>substrate</name>
    </ligand>
</feature>
<comment type="function">
    <text evidence="3">Catalyzes the stereoinversion of LL-2,6-diaminopimelate (L,L-DAP) to meso-diaminopimelate (meso-DAP), a precursor of L-lysine and an essential component of the bacterial peptidoglycan.</text>
</comment>
<comment type="similarity">
    <text evidence="1 3">Belongs to the diaminopimelate epimerase family.</text>
</comment>
<organism evidence="5 6">
    <name type="scientific">Sphingomonas kyeonggiensis</name>
    <dbReference type="NCBI Taxonomy" id="1268553"/>
    <lineage>
        <taxon>Bacteria</taxon>
        <taxon>Pseudomonadati</taxon>
        <taxon>Pseudomonadota</taxon>
        <taxon>Alphaproteobacteria</taxon>
        <taxon>Sphingomonadales</taxon>
        <taxon>Sphingomonadaceae</taxon>
        <taxon>Sphingomonas</taxon>
    </lineage>
</organism>
<dbReference type="SUPFAM" id="SSF54506">
    <property type="entry name" value="Diaminopimelate epimerase-like"/>
    <property type="match status" value="2"/>
</dbReference>
<feature type="active site" description="Proton acceptor" evidence="3">
    <location>
        <position position="225"/>
    </location>
</feature>
<evidence type="ECO:0000256" key="1">
    <source>
        <dbReference type="ARBA" id="ARBA00010219"/>
    </source>
</evidence>
<evidence type="ECO:0000313" key="5">
    <source>
        <dbReference type="EMBL" id="MBB4099503.1"/>
    </source>
</evidence>
<evidence type="ECO:0000256" key="2">
    <source>
        <dbReference type="ARBA" id="ARBA00023235"/>
    </source>
</evidence>
<dbReference type="UniPathway" id="UPA00034">
    <property type="reaction ID" value="UER00025"/>
</dbReference>
<evidence type="ECO:0000256" key="4">
    <source>
        <dbReference type="NCBIfam" id="TIGR00652"/>
    </source>
</evidence>
<feature type="active site" description="Proton donor" evidence="3">
    <location>
        <position position="77"/>
    </location>
</feature>
<feature type="binding site" evidence="3">
    <location>
        <position position="165"/>
    </location>
    <ligand>
        <name>substrate</name>
    </ligand>
</feature>
<comment type="subunit">
    <text evidence="3">Homodimer.</text>
</comment>